<keyword evidence="3" id="KW-1185">Reference proteome</keyword>
<name>A0AAD9CW55_PAPLA</name>
<comment type="caution">
    <text evidence="2">The sequence shown here is derived from an EMBL/GenBank/DDBJ whole genome shotgun (WGS) entry which is preliminary data.</text>
</comment>
<organism evidence="2 3">
    <name type="scientific">Papiliotrema laurentii</name>
    <name type="common">Cryptococcus laurentii</name>
    <dbReference type="NCBI Taxonomy" id="5418"/>
    <lineage>
        <taxon>Eukaryota</taxon>
        <taxon>Fungi</taxon>
        <taxon>Dikarya</taxon>
        <taxon>Basidiomycota</taxon>
        <taxon>Agaricomycotina</taxon>
        <taxon>Tremellomycetes</taxon>
        <taxon>Tremellales</taxon>
        <taxon>Rhynchogastremaceae</taxon>
        <taxon>Papiliotrema</taxon>
    </lineage>
</organism>
<feature type="region of interest" description="Disordered" evidence="1">
    <location>
        <begin position="1"/>
        <end position="29"/>
    </location>
</feature>
<evidence type="ECO:0000256" key="1">
    <source>
        <dbReference type="SAM" id="MobiDB-lite"/>
    </source>
</evidence>
<dbReference type="EMBL" id="JAODAN010000010">
    <property type="protein sequence ID" value="KAK1921728.1"/>
    <property type="molecule type" value="Genomic_DNA"/>
</dbReference>
<accession>A0AAD9CW55</accession>
<feature type="region of interest" description="Disordered" evidence="1">
    <location>
        <begin position="156"/>
        <end position="178"/>
    </location>
</feature>
<protein>
    <submittedName>
        <fullName evidence="2">Uncharacterized protein</fullName>
    </submittedName>
</protein>
<gene>
    <name evidence="2" type="ORF">DB88DRAFT_517610</name>
</gene>
<evidence type="ECO:0000313" key="3">
    <source>
        <dbReference type="Proteomes" id="UP001182556"/>
    </source>
</evidence>
<dbReference type="AlphaFoldDB" id="A0AAD9CW55"/>
<evidence type="ECO:0000313" key="2">
    <source>
        <dbReference type="EMBL" id="KAK1921728.1"/>
    </source>
</evidence>
<reference evidence="2" key="1">
    <citation type="submission" date="2023-02" db="EMBL/GenBank/DDBJ databases">
        <title>Identification and recombinant expression of a fungal hydrolase from Papiliotrema laurentii that hydrolyzes apple cutin and clears colloidal polyester polyurethane.</title>
        <authorList>
            <consortium name="DOE Joint Genome Institute"/>
            <person name="Roman V.A."/>
            <person name="Bojanowski C."/>
            <person name="Crable B.R."/>
            <person name="Wagner D.N."/>
            <person name="Hung C.S."/>
            <person name="Nadeau L.J."/>
            <person name="Schratz L."/>
            <person name="Haridas S."/>
            <person name="Pangilinan J."/>
            <person name="Lipzen A."/>
            <person name="Na H."/>
            <person name="Yan M."/>
            <person name="Ng V."/>
            <person name="Grigoriev I.V."/>
            <person name="Spatafora J.W."/>
            <person name="Barlow D."/>
            <person name="Biffinger J."/>
            <person name="Kelley-Loughnane N."/>
            <person name="Varaljay V.A."/>
            <person name="Crookes-Goodson W.J."/>
        </authorList>
    </citation>
    <scope>NUCLEOTIDE SEQUENCE</scope>
    <source>
        <strain evidence="2">5307AH</strain>
    </source>
</reference>
<dbReference type="Proteomes" id="UP001182556">
    <property type="component" value="Unassembled WGS sequence"/>
</dbReference>
<feature type="compositionally biased region" description="Polar residues" evidence="1">
    <location>
        <begin position="1"/>
        <end position="13"/>
    </location>
</feature>
<proteinExistence type="predicted"/>
<feature type="region of interest" description="Disordered" evidence="1">
    <location>
        <begin position="68"/>
        <end position="108"/>
    </location>
</feature>
<feature type="compositionally biased region" description="Low complexity" evidence="1">
    <location>
        <begin position="82"/>
        <end position="91"/>
    </location>
</feature>
<sequence length="201" mass="22098">MTWQLNEKTSSFGSGHFGAPALVTHPTRKQPVGIRAQSMRNAEFQSRAASLKPPGFYFRPVDYGLDDGWHPHDEGPNTYKAGKGSKPSSSSTDPPEAKGSVREGCTTSAGNVPRLQAEWYRWAAEQLKSYKRSPAQKDLTGSFLVGDTRYYPATSAYAPQSAPYGSRGPGATDSIHQSPRFILRAQTSDYWERPPLEVSET</sequence>